<dbReference type="AlphaFoldDB" id="A0AAD7IIU1"/>
<comment type="caution">
    <text evidence="6">The sequence shown here is derived from an EMBL/GenBank/DDBJ whole genome shotgun (WGS) entry which is preliminary data.</text>
</comment>
<comment type="subcellular location">
    <subcellularLocation>
        <location evidence="1">Membrane</location>
        <topology evidence="1">Multi-pass membrane protein</topology>
    </subcellularLocation>
</comment>
<dbReference type="Proteomes" id="UP001215280">
    <property type="component" value="Unassembled WGS sequence"/>
</dbReference>
<dbReference type="InterPro" id="IPR011701">
    <property type="entry name" value="MFS"/>
</dbReference>
<gene>
    <name evidence="6" type="ORF">DFH07DRAFT_869853</name>
</gene>
<evidence type="ECO:0000256" key="4">
    <source>
        <dbReference type="ARBA" id="ARBA00023136"/>
    </source>
</evidence>
<accession>A0AAD7IIU1</accession>
<feature type="transmembrane region" description="Helical" evidence="5">
    <location>
        <begin position="251"/>
        <end position="279"/>
    </location>
</feature>
<evidence type="ECO:0000256" key="5">
    <source>
        <dbReference type="SAM" id="Phobius"/>
    </source>
</evidence>
<feature type="transmembrane region" description="Helical" evidence="5">
    <location>
        <begin position="333"/>
        <end position="355"/>
    </location>
</feature>
<dbReference type="SUPFAM" id="SSF103473">
    <property type="entry name" value="MFS general substrate transporter"/>
    <property type="match status" value="1"/>
</dbReference>
<keyword evidence="2 5" id="KW-0812">Transmembrane</keyword>
<dbReference type="PANTHER" id="PTHR23502:SF74">
    <property type="entry name" value="MAJOR FACILITATOR SUPERFAMILY (MFS) PROFILE DOMAIN-CONTAINING PROTEIN"/>
    <property type="match status" value="1"/>
</dbReference>
<name>A0AAD7IIU1_9AGAR</name>
<dbReference type="GO" id="GO:0022857">
    <property type="term" value="F:transmembrane transporter activity"/>
    <property type="evidence" value="ECO:0007669"/>
    <property type="project" value="InterPro"/>
</dbReference>
<proteinExistence type="predicted"/>
<feature type="transmembrane region" description="Helical" evidence="5">
    <location>
        <begin position="166"/>
        <end position="192"/>
    </location>
</feature>
<protein>
    <submittedName>
        <fullName evidence="6">Major facilitator superfamily domain-containing protein</fullName>
    </submittedName>
</protein>
<dbReference type="GO" id="GO:0005886">
    <property type="term" value="C:plasma membrane"/>
    <property type="evidence" value="ECO:0007669"/>
    <property type="project" value="TreeGrafter"/>
</dbReference>
<dbReference type="EMBL" id="JARJLG010000109">
    <property type="protein sequence ID" value="KAJ7744058.1"/>
    <property type="molecule type" value="Genomic_DNA"/>
</dbReference>
<organism evidence="6 7">
    <name type="scientific">Mycena maculata</name>
    <dbReference type="NCBI Taxonomy" id="230809"/>
    <lineage>
        <taxon>Eukaryota</taxon>
        <taxon>Fungi</taxon>
        <taxon>Dikarya</taxon>
        <taxon>Basidiomycota</taxon>
        <taxon>Agaricomycotina</taxon>
        <taxon>Agaricomycetes</taxon>
        <taxon>Agaricomycetidae</taxon>
        <taxon>Agaricales</taxon>
        <taxon>Marasmiineae</taxon>
        <taxon>Mycenaceae</taxon>
        <taxon>Mycena</taxon>
    </lineage>
</organism>
<reference evidence="6" key="1">
    <citation type="submission" date="2023-03" db="EMBL/GenBank/DDBJ databases">
        <title>Massive genome expansion in bonnet fungi (Mycena s.s.) driven by repeated elements and novel gene families across ecological guilds.</title>
        <authorList>
            <consortium name="Lawrence Berkeley National Laboratory"/>
            <person name="Harder C.B."/>
            <person name="Miyauchi S."/>
            <person name="Viragh M."/>
            <person name="Kuo A."/>
            <person name="Thoen E."/>
            <person name="Andreopoulos B."/>
            <person name="Lu D."/>
            <person name="Skrede I."/>
            <person name="Drula E."/>
            <person name="Henrissat B."/>
            <person name="Morin E."/>
            <person name="Kohler A."/>
            <person name="Barry K."/>
            <person name="LaButti K."/>
            <person name="Morin E."/>
            <person name="Salamov A."/>
            <person name="Lipzen A."/>
            <person name="Mereny Z."/>
            <person name="Hegedus B."/>
            <person name="Baldrian P."/>
            <person name="Stursova M."/>
            <person name="Weitz H."/>
            <person name="Taylor A."/>
            <person name="Grigoriev I.V."/>
            <person name="Nagy L.G."/>
            <person name="Martin F."/>
            <person name="Kauserud H."/>
        </authorList>
    </citation>
    <scope>NUCLEOTIDE SEQUENCE</scope>
    <source>
        <strain evidence="6">CBHHK188m</strain>
    </source>
</reference>
<dbReference type="Gene3D" id="1.20.1250.20">
    <property type="entry name" value="MFS general substrate transporter like domains"/>
    <property type="match status" value="1"/>
</dbReference>
<dbReference type="PANTHER" id="PTHR23502">
    <property type="entry name" value="MAJOR FACILITATOR SUPERFAMILY"/>
    <property type="match status" value="1"/>
</dbReference>
<evidence type="ECO:0000256" key="3">
    <source>
        <dbReference type="ARBA" id="ARBA00022989"/>
    </source>
</evidence>
<evidence type="ECO:0000256" key="2">
    <source>
        <dbReference type="ARBA" id="ARBA00022692"/>
    </source>
</evidence>
<dbReference type="InterPro" id="IPR036259">
    <property type="entry name" value="MFS_trans_sf"/>
</dbReference>
<keyword evidence="7" id="KW-1185">Reference proteome</keyword>
<evidence type="ECO:0000313" key="6">
    <source>
        <dbReference type="EMBL" id="KAJ7744058.1"/>
    </source>
</evidence>
<dbReference type="Pfam" id="PF07690">
    <property type="entry name" value="MFS_1"/>
    <property type="match status" value="1"/>
</dbReference>
<feature type="transmembrane region" description="Helical" evidence="5">
    <location>
        <begin position="56"/>
        <end position="75"/>
    </location>
</feature>
<keyword evidence="4 5" id="KW-0472">Membrane</keyword>
<feature type="transmembrane region" description="Helical" evidence="5">
    <location>
        <begin position="87"/>
        <end position="118"/>
    </location>
</feature>
<evidence type="ECO:0000313" key="7">
    <source>
        <dbReference type="Proteomes" id="UP001215280"/>
    </source>
</evidence>
<keyword evidence="3 5" id="KW-1133">Transmembrane helix</keyword>
<sequence>MPTLRVLRPLVFCTPSTRKTIETRLITRFLCEFSGIAPLINRRVITDIWSPLKRGFATSLFSASVFLGPVIGPTVEGYSIVSPLGWRWIFCVMLIFPGACTLAMMIGLPATCAPVLLLRKVRGRCIVDPTGTHHLYATHEKQDWTPRGIVSRALFRPFQMLAGEPILALVTLYISLVYGVMYCLFEAFPIIFIKKRGFTFPQGGLVFIGFGIGTSLGGMVILSRHYPALIKQWHGFPPPEERLSDGMFGGVVWYVPALGTVVMGMSISMIFISFLSYWWTRTSFPRIHSFGDHLSHSHSVAKNVQRLCLRGQQLLSHAVAPLFTVQMFGQLGINYATTLLGGIGLLLTPMPFLFYKYGSRIPESSKFAPQYFNVDLSDGSQPAALLCKHVFPS</sequence>
<evidence type="ECO:0000256" key="1">
    <source>
        <dbReference type="ARBA" id="ARBA00004141"/>
    </source>
</evidence>
<feature type="transmembrane region" description="Helical" evidence="5">
    <location>
        <begin position="204"/>
        <end position="222"/>
    </location>
</feature>